<feature type="region of interest" description="Disordered" evidence="1">
    <location>
        <begin position="1"/>
        <end position="59"/>
    </location>
</feature>
<feature type="compositionally biased region" description="Low complexity" evidence="1">
    <location>
        <begin position="45"/>
        <end position="56"/>
    </location>
</feature>
<evidence type="ECO:0000313" key="8">
    <source>
        <dbReference type="Proteomes" id="UP000251314"/>
    </source>
</evidence>
<sequence>MVVKGKRKAASGTNSSPKAKRATRSTCRPRSPAVVESRAAEDNLSPAETASEASSSVDKACSTASRRTKIVAFLRGVNVAGRVHSMMSIANALGKAGLKNAETFLASGNVIFDAPTDRVKSSVLDVEHRVEEALEKLFGYHISVFARSMDEVAQLGDRVVKSTTAVNVVLMKEELTKEQRDIVAALSTDADELEVLDKAFVWYSATKMSESPLFKVAFDKKLGVPVTVRTVNTLRRIVKKFG</sequence>
<organism evidence="7 8">
    <name type="scientific">Phytophthora cactorum</name>
    <dbReference type="NCBI Taxonomy" id="29920"/>
    <lineage>
        <taxon>Eukaryota</taxon>
        <taxon>Sar</taxon>
        <taxon>Stramenopiles</taxon>
        <taxon>Oomycota</taxon>
        <taxon>Peronosporomycetes</taxon>
        <taxon>Peronosporales</taxon>
        <taxon>Peronosporaceae</taxon>
        <taxon>Phytophthora</taxon>
    </lineage>
</organism>
<dbReference type="EMBL" id="RCMV01000296">
    <property type="protein sequence ID" value="KAG3219776.1"/>
    <property type="molecule type" value="Genomic_DNA"/>
</dbReference>
<dbReference type="Pfam" id="PF08002">
    <property type="entry name" value="DUF1697"/>
    <property type="match status" value="1"/>
</dbReference>
<evidence type="ECO:0000313" key="3">
    <source>
        <dbReference type="EMBL" id="KAG2926301.1"/>
    </source>
</evidence>
<dbReference type="VEuPathDB" id="FungiDB:PC110_g15976"/>
<accession>A0A329RTP7</accession>
<dbReference type="SUPFAM" id="SSF160379">
    <property type="entry name" value="SP0830-like"/>
    <property type="match status" value="1"/>
</dbReference>
<evidence type="ECO:0000313" key="2">
    <source>
        <dbReference type="EMBL" id="KAG2859149.1"/>
    </source>
</evidence>
<proteinExistence type="predicted"/>
<dbReference type="EMBL" id="RCMG01000227">
    <property type="protein sequence ID" value="KAG2859149.1"/>
    <property type="molecule type" value="Genomic_DNA"/>
</dbReference>
<evidence type="ECO:0000313" key="5">
    <source>
        <dbReference type="EMBL" id="KAG2980642.1"/>
    </source>
</evidence>
<dbReference type="PANTHER" id="PTHR36439:SF1">
    <property type="entry name" value="DUF1697 DOMAIN-CONTAINING PROTEIN"/>
    <property type="match status" value="1"/>
</dbReference>
<dbReference type="Proteomes" id="UP000735874">
    <property type="component" value="Unassembled WGS sequence"/>
</dbReference>
<comment type="caution">
    <text evidence="7">The sequence shown here is derived from an EMBL/GenBank/DDBJ whole genome shotgun (WGS) entry which is preliminary data.</text>
</comment>
<protein>
    <recommendedName>
        <fullName evidence="9">DUF1697 domain-containing protein</fullName>
    </recommendedName>
</protein>
<evidence type="ECO:0000313" key="6">
    <source>
        <dbReference type="EMBL" id="KAG3219776.1"/>
    </source>
</evidence>
<evidence type="ECO:0000313" key="4">
    <source>
        <dbReference type="EMBL" id="KAG2946438.1"/>
    </source>
</evidence>
<gene>
    <name evidence="7" type="ORF">PC110_g15976</name>
    <name evidence="2" type="ORF">PC113_g9207</name>
    <name evidence="3" type="ORF">PC115_g7953</name>
    <name evidence="4" type="ORF">PC117_g7647</name>
    <name evidence="5" type="ORF">PC118_g11069</name>
    <name evidence="6" type="ORF">PC129_g9455</name>
</gene>
<reference evidence="6" key="2">
    <citation type="submission" date="2018-05" db="EMBL/GenBank/DDBJ databases">
        <title>Effector identification in a new, highly contiguous assembly of the strawberry crown rot pathogen Phytophthora cactorum.</title>
        <authorList>
            <person name="Armitage A.D."/>
            <person name="Nellist C.F."/>
            <person name="Bates H."/>
            <person name="Vickerstaff R.J."/>
            <person name="Harrison R.J."/>
        </authorList>
    </citation>
    <scope>NUCLEOTIDE SEQUENCE</scope>
    <source>
        <strain evidence="2">15-7</strain>
        <strain evidence="3">4032</strain>
        <strain evidence="4">4040</strain>
        <strain evidence="5">P415</strain>
        <strain evidence="6">P421</strain>
    </source>
</reference>
<dbReference type="InterPro" id="IPR012545">
    <property type="entry name" value="DUF1697"/>
</dbReference>
<evidence type="ECO:0000313" key="7">
    <source>
        <dbReference type="EMBL" id="RAW27619.1"/>
    </source>
</evidence>
<dbReference type="Proteomes" id="UP000760860">
    <property type="component" value="Unassembled WGS sequence"/>
</dbReference>
<dbReference type="Proteomes" id="UP000697107">
    <property type="component" value="Unassembled WGS sequence"/>
</dbReference>
<keyword evidence="8" id="KW-1185">Reference proteome</keyword>
<name>A0A329RTP7_9STRA</name>
<dbReference type="EMBL" id="RCMI01000198">
    <property type="protein sequence ID" value="KAG2926301.1"/>
    <property type="molecule type" value="Genomic_DNA"/>
</dbReference>
<dbReference type="Proteomes" id="UP000736787">
    <property type="component" value="Unassembled WGS sequence"/>
</dbReference>
<reference evidence="7 8" key="1">
    <citation type="submission" date="2018-01" db="EMBL/GenBank/DDBJ databases">
        <title>Draft genome of the strawberry crown rot pathogen Phytophthora cactorum.</title>
        <authorList>
            <person name="Armitage A.D."/>
            <person name="Lysoe E."/>
            <person name="Nellist C.F."/>
            <person name="Harrison R.J."/>
            <person name="Brurberg M.B."/>
        </authorList>
    </citation>
    <scope>NUCLEOTIDE SEQUENCE [LARGE SCALE GENOMIC DNA]</scope>
    <source>
        <strain evidence="7 8">10300</strain>
    </source>
</reference>
<dbReference type="OrthoDB" id="109291at2759"/>
<dbReference type="Gene3D" id="3.30.70.1280">
    <property type="entry name" value="SP0830-like domains"/>
    <property type="match status" value="1"/>
</dbReference>
<evidence type="ECO:0000256" key="1">
    <source>
        <dbReference type="SAM" id="MobiDB-lite"/>
    </source>
</evidence>
<dbReference type="EMBL" id="RCML01000329">
    <property type="protein sequence ID" value="KAG2980642.1"/>
    <property type="molecule type" value="Genomic_DNA"/>
</dbReference>
<dbReference type="AlphaFoldDB" id="A0A329RTP7"/>
<dbReference type="Proteomes" id="UP000251314">
    <property type="component" value="Unassembled WGS sequence"/>
</dbReference>
<dbReference type="PANTHER" id="PTHR36439">
    <property type="entry name" value="BLL4334 PROTEIN"/>
    <property type="match status" value="1"/>
</dbReference>
<dbReference type="STRING" id="29920.A0A329RTP7"/>
<evidence type="ECO:0008006" key="9">
    <source>
        <dbReference type="Google" id="ProtNLM"/>
    </source>
</evidence>
<dbReference type="EMBL" id="RCMK01000158">
    <property type="protein sequence ID" value="KAG2946438.1"/>
    <property type="molecule type" value="Genomic_DNA"/>
</dbReference>
<dbReference type="EMBL" id="MJFZ01000549">
    <property type="protein sequence ID" value="RAW27619.1"/>
    <property type="molecule type" value="Genomic_DNA"/>
</dbReference>
<dbReference type="Proteomes" id="UP000774804">
    <property type="component" value="Unassembled WGS sequence"/>
</dbReference>